<feature type="compositionally biased region" description="Polar residues" evidence="7">
    <location>
        <begin position="920"/>
        <end position="933"/>
    </location>
</feature>
<evidence type="ECO:0000259" key="9">
    <source>
        <dbReference type="PROSITE" id="PS51181"/>
    </source>
</evidence>
<dbReference type="SUPFAM" id="SSF49562">
    <property type="entry name" value="C2 domain (Calcium/lipid-binding domain, CaLB)"/>
    <property type="match status" value="1"/>
</dbReference>
<keyword evidence="4" id="KW-0965">Cell junction</keyword>
<evidence type="ECO:0000256" key="7">
    <source>
        <dbReference type="SAM" id="MobiDB-lite"/>
    </source>
</evidence>
<name>A0AA88L9M8_ARTSF</name>
<keyword evidence="5 6" id="KW-0727">SH2 domain</keyword>
<dbReference type="InterPro" id="IPR036860">
    <property type="entry name" value="SH2_dom_sf"/>
</dbReference>
<dbReference type="Gene3D" id="3.30.505.10">
    <property type="entry name" value="SH2 domain"/>
    <property type="match status" value="1"/>
</dbReference>
<comment type="similarity">
    <text evidence="2">Belongs to the PTEN phosphatase protein family.</text>
</comment>
<dbReference type="Pfam" id="PF08416">
    <property type="entry name" value="PTB"/>
    <property type="match status" value="1"/>
</dbReference>
<dbReference type="PROSITE" id="PS51182">
    <property type="entry name" value="C2_TENSIN"/>
    <property type="match status" value="1"/>
</dbReference>
<dbReference type="Pfam" id="PF10409">
    <property type="entry name" value="PTEN_C2"/>
    <property type="match status" value="1"/>
</dbReference>
<feature type="region of interest" description="Disordered" evidence="7">
    <location>
        <begin position="1190"/>
        <end position="1218"/>
    </location>
</feature>
<feature type="compositionally biased region" description="Polar residues" evidence="7">
    <location>
        <begin position="711"/>
        <end position="734"/>
    </location>
</feature>
<feature type="compositionally biased region" description="Basic and acidic residues" evidence="7">
    <location>
        <begin position="1010"/>
        <end position="1019"/>
    </location>
</feature>
<dbReference type="Gene3D" id="2.30.29.30">
    <property type="entry name" value="Pleckstrin-homology domain (PH domain)/Phosphotyrosine-binding domain (PTB)"/>
    <property type="match status" value="1"/>
</dbReference>
<protein>
    <recommendedName>
        <fullName evidence="13">Tensin</fullName>
    </recommendedName>
</protein>
<evidence type="ECO:0000313" key="11">
    <source>
        <dbReference type="EMBL" id="KAK2722232.1"/>
    </source>
</evidence>
<comment type="caution">
    <text evidence="11">The sequence shown here is derived from an EMBL/GenBank/DDBJ whole genome shotgun (WGS) entry which is preliminary data.</text>
</comment>
<feature type="domain" description="SH2" evidence="8">
    <location>
        <begin position="1238"/>
        <end position="1342"/>
    </location>
</feature>
<feature type="region of interest" description="Disordered" evidence="7">
    <location>
        <begin position="905"/>
        <end position="939"/>
    </location>
</feature>
<dbReference type="SUPFAM" id="SSF55550">
    <property type="entry name" value="SH2 domain"/>
    <property type="match status" value="1"/>
</dbReference>
<dbReference type="InterPro" id="IPR029023">
    <property type="entry name" value="Tensin_phosphatase"/>
</dbReference>
<dbReference type="InterPro" id="IPR029021">
    <property type="entry name" value="Prot-tyrosine_phosphatase-like"/>
</dbReference>
<dbReference type="InterPro" id="IPR014020">
    <property type="entry name" value="Tensin_C2-dom"/>
</dbReference>
<accession>A0AA88L9M8</accession>
<proteinExistence type="inferred from homology"/>
<feature type="compositionally biased region" description="Acidic residues" evidence="7">
    <location>
        <begin position="474"/>
        <end position="487"/>
    </location>
</feature>
<feature type="region of interest" description="Disordered" evidence="7">
    <location>
        <begin position="958"/>
        <end position="1024"/>
    </location>
</feature>
<dbReference type="InterPro" id="IPR011993">
    <property type="entry name" value="PH-like_dom_sf"/>
</dbReference>
<keyword evidence="3" id="KW-0597">Phosphoprotein</keyword>
<dbReference type="Pfam" id="PF00017">
    <property type="entry name" value="SH2"/>
    <property type="match status" value="1"/>
</dbReference>
<dbReference type="SMART" id="SM00462">
    <property type="entry name" value="PTB"/>
    <property type="match status" value="1"/>
</dbReference>
<dbReference type="SMART" id="SM00252">
    <property type="entry name" value="SH2"/>
    <property type="match status" value="1"/>
</dbReference>
<dbReference type="InterPro" id="IPR051484">
    <property type="entry name" value="Tensin_PTEN_phosphatase"/>
</dbReference>
<dbReference type="CDD" id="cd01213">
    <property type="entry name" value="PTB_tensin"/>
    <property type="match status" value="1"/>
</dbReference>
<evidence type="ECO:0000256" key="3">
    <source>
        <dbReference type="ARBA" id="ARBA00022553"/>
    </source>
</evidence>
<dbReference type="InterPro" id="IPR000980">
    <property type="entry name" value="SH2"/>
</dbReference>
<feature type="compositionally biased region" description="Low complexity" evidence="7">
    <location>
        <begin position="769"/>
        <end position="784"/>
    </location>
</feature>
<organism evidence="11 12">
    <name type="scientific">Artemia franciscana</name>
    <name type="common">Brine shrimp</name>
    <name type="synonym">Artemia sanfranciscana</name>
    <dbReference type="NCBI Taxonomy" id="6661"/>
    <lineage>
        <taxon>Eukaryota</taxon>
        <taxon>Metazoa</taxon>
        <taxon>Ecdysozoa</taxon>
        <taxon>Arthropoda</taxon>
        <taxon>Crustacea</taxon>
        <taxon>Branchiopoda</taxon>
        <taxon>Anostraca</taxon>
        <taxon>Artemiidae</taxon>
        <taxon>Artemia</taxon>
    </lineage>
</organism>
<dbReference type="PROSITE" id="PS50001">
    <property type="entry name" value="SH2"/>
    <property type="match status" value="1"/>
</dbReference>
<dbReference type="Gene3D" id="3.90.190.10">
    <property type="entry name" value="Protein tyrosine phosphatase superfamily"/>
    <property type="match status" value="1"/>
</dbReference>
<evidence type="ECO:0000256" key="5">
    <source>
        <dbReference type="ARBA" id="ARBA00022999"/>
    </source>
</evidence>
<evidence type="ECO:0000259" key="10">
    <source>
        <dbReference type="PROSITE" id="PS51182"/>
    </source>
</evidence>
<evidence type="ECO:0000256" key="2">
    <source>
        <dbReference type="ARBA" id="ARBA00007881"/>
    </source>
</evidence>
<dbReference type="InterPro" id="IPR033929">
    <property type="entry name" value="Tensin_PTB"/>
</dbReference>
<dbReference type="SUPFAM" id="SSF50729">
    <property type="entry name" value="PH domain-like"/>
    <property type="match status" value="1"/>
</dbReference>
<dbReference type="PROSITE" id="PS51181">
    <property type="entry name" value="PPASE_TENSIN"/>
    <property type="match status" value="1"/>
</dbReference>
<dbReference type="Gene3D" id="2.60.40.1110">
    <property type="match status" value="1"/>
</dbReference>
<evidence type="ECO:0000259" key="8">
    <source>
        <dbReference type="PROSITE" id="PS50001"/>
    </source>
</evidence>
<dbReference type="PANTHER" id="PTHR45734:SF10">
    <property type="entry name" value="BLISTERY, ISOFORM A"/>
    <property type="match status" value="1"/>
</dbReference>
<dbReference type="SMART" id="SM01326">
    <property type="entry name" value="PTEN_C2"/>
    <property type="match status" value="1"/>
</dbReference>
<feature type="region of interest" description="Disordered" evidence="7">
    <location>
        <begin position="542"/>
        <end position="588"/>
    </location>
</feature>
<dbReference type="InterPro" id="IPR013625">
    <property type="entry name" value="PTB"/>
</dbReference>
<dbReference type="SUPFAM" id="SSF52799">
    <property type="entry name" value="(Phosphotyrosine protein) phosphatases II"/>
    <property type="match status" value="1"/>
</dbReference>
<dbReference type="Proteomes" id="UP001187531">
    <property type="component" value="Unassembled WGS sequence"/>
</dbReference>
<feature type="compositionally biased region" description="Basic and acidic residues" evidence="7">
    <location>
        <begin position="992"/>
        <end position="1002"/>
    </location>
</feature>
<feature type="region of interest" description="Disordered" evidence="7">
    <location>
        <begin position="678"/>
        <end position="744"/>
    </location>
</feature>
<feature type="compositionally biased region" description="Polar residues" evidence="7">
    <location>
        <begin position="1209"/>
        <end position="1218"/>
    </location>
</feature>
<feature type="domain" description="Phosphatase tensin-type" evidence="9">
    <location>
        <begin position="131"/>
        <end position="304"/>
    </location>
</feature>
<feature type="region of interest" description="Disordered" evidence="7">
    <location>
        <begin position="472"/>
        <end position="495"/>
    </location>
</feature>
<dbReference type="EMBL" id="JAVRJZ010000005">
    <property type="protein sequence ID" value="KAK2722232.1"/>
    <property type="molecule type" value="Genomic_DNA"/>
</dbReference>
<keyword evidence="12" id="KW-1185">Reference proteome</keyword>
<evidence type="ECO:0000256" key="4">
    <source>
        <dbReference type="ARBA" id="ARBA00022949"/>
    </source>
</evidence>
<reference evidence="11" key="1">
    <citation type="submission" date="2023-07" db="EMBL/GenBank/DDBJ databases">
        <title>Chromosome-level genome assembly of Artemia franciscana.</title>
        <authorList>
            <person name="Jo E."/>
        </authorList>
    </citation>
    <scope>NUCLEOTIDE SEQUENCE</scope>
    <source>
        <tissue evidence="11">Whole body</tissue>
    </source>
</reference>
<sequence length="1509" mass="167415">MNSLMSVEEIPNNSALLLPDLIPFPASPKFQLLSTRSFSTTDLKQEYRKKSKDSNFISFEPKDNFEVLLYRLSFSLWHCSLLIPIWSQKVTQKNNVENQKLIDKQIKNGKAFAVISNDKMNTQSRKNSLSISPSLSQAGIHLSYVTEKILSLGFDESTEAFNYRNGLKSAASMLRRKHGDKYIVLNLSAPRRVLSHQNPQVVDFGWPSTLAPPLERLCGICKRMDDWLQSDPKHVVVLHSRRGLQRIGVALAAYMQYVSVCGGDEQALDRFAMQRFLDEKVPQTLFQPSDLRYVNYFGGLLSGAIRVNAAPLFLHYLTFVGVPNFDKNEGCKPFIKVYEGRVPVYTSGIYNISCSSFKRFTLSLGKGTQLRGDILIRCYNRTAQSPGRELIFSCQFHTCAVVADRMIVPRAELDYACRDLRFPLDGGIILHFSDGPNARVPPSAPVLQPVEVHGGDPITRWDSLDTFGCHTDVNDADDDATSEDDSTEGVSHFQGPVDSSLYATVAKKKLTPPPSTVLQVQTEPSFSPRFVNSNHVASMDSGISSAGISGGAREQHLSGSSASPPYSAQSRLGDTDTPSPALLDMPTAHVPPQEMSELDTLLNGMMMNVQNIRELRPEQKPRDEVDLDSIRVDFELKSPKLKKSVEFNETVKMNKSEIKPLSNGVSSEWSNGSDEPIPYHARTDSKPFTYGLPNGSESPSIHRRNSKESLTKTTAPGLSSPSLVRKFSTSNDRGTPTPRSPLPHVVAPVEDIVTVPSPRLARKLSGNLVPPSATSTPTPARSPVSPMPNSLAPPPLMKQNSDSNFLVPGYRKSPDAYYGTVSSPKTVRRNASFRYEAKTDSSPLRLEDTISDIASSIGDTSRYSDSSSNWLQRQQTKLRERREYEKRLDRNTKDSKLIHELRAAQVGRTRTSRPDDGYLSDTTQFSELGTSREGSPDLYGSVSLQLSMQSDVESSKCASPLKYPVSPPGSPLIPHRSASRDVSGPYYNGDLTIRRQKSDSIDRSYTLQRNQREDRKTSEDTNPLPYSACEKVRIEKNWNAVTRATKLEALMQQISMPEDSLSSMSVSIDELDGPSSEIDRVTASAYPALNNAFQYEVLPDNIESDESSNRKHLRVHFEGYSERTQDDSVISWEGEISPRPTTPAFPVGPRTPYVYQQGLPPKSPATMRRALGSTSPTPAFRTLRKWPSNTSVYSKDRSPSPGMNFGTMDASSRRSSLSEPADVSPVYVKFAKDTSKYWYKPSISREEAINTLKDKMPGTFIVRDSSSFPGAFGLALKVATPPAHLTDPSPNDLVRHFLIEPTSRGVRLKGNPDEPVFGSLSALVYQHSVKAMALPCRLLLPDCDVAGSDVTDSSSTPQYHQQGAACNVFYLFTMDCESLTGPQAVARCIQRFVSQSQQPAAVTVNFKVSLQGITLTDHQRKLFFRRHYPLSGVTHCGLDTEDRKWAKKDEKGNILSNNRYFGFVARKPGSSVDNQVHIFAEYELEQPASAIVSFVNRILTSTNRSQSII</sequence>
<evidence type="ECO:0008006" key="13">
    <source>
        <dbReference type="Google" id="ProtNLM"/>
    </source>
</evidence>
<dbReference type="InterPro" id="IPR006020">
    <property type="entry name" value="PTB/PI_dom"/>
</dbReference>
<feature type="compositionally biased region" description="Polar residues" evidence="7">
    <location>
        <begin position="557"/>
        <end position="578"/>
    </location>
</feature>
<dbReference type="GO" id="GO:0005925">
    <property type="term" value="C:focal adhesion"/>
    <property type="evidence" value="ECO:0007669"/>
    <property type="project" value="TreeGrafter"/>
</dbReference>
<comment type="subcellular location">
    <subcellularLocation>
        <location evidence="1">Cell junction</location>
    </subcellularLocation>
</comment>
<gene>
    <name evidence="11" type="ORF">QYM36_002697</name>
</gene>
<dbReference type="InterPro" id="IPR035892">
    <property type="entry name" value="C2_domain_sf"/>
</dbReference>
<evidence type="ECO:0000313" key="12">
    <source>
        <dbReference type="Proteomes" id="UP001187531"/>
    </source>
</evidence>
<evidence type="ECO:0000256" key="6">
    <source>
        <dbReference type="PROSITE-ProRule" id="PRU00191"/>
    </source>
</evidence>
<feature type="domain" description="C2 tensin-type" evidence="10">
    <location>
        <begin position="309"/>
        <end position="435"/>
    </location>
</feature>
<feature type="region of interest" description="Disordered" evidence="7">
    <location>
        <begin position="762"/>
        <end position="797"/>
    </location>
</feature>
<evidence type="ECO:0000256" key="1">
    <source>
        <dbReference type="ARBA" id="ARBA00004282"/>
    </source>
</evidence>
<dbReference type="PANTHER" id="PTHR45734">
    <property type="entry name" value="TENSIN"/>
    <property type="match status" value="1"/>
</dbReference>